<evidence type="ECO:0000313" key="23">
    <source>
        <dbReference type="Proteomes" id="UP000323011"/>
    </source>
</evidence>
<accession>A0A5A8C2M7</accession>
<dbReference type="PANTHER" id="PTHR17490">
    <property type="entry name" value="SUA5"/>
    <property type="match status" value="1"/>
</dbReference>
<dbReference type="SUPFAM" id="SSF52343">
    <property type="entry name" value="Ferredoxin reductase-like, C-terminal NADP-linked domain"/>
    <property type="match status" value="1"/>
</dbReference>
<dbReference type="PROSITE" id="PS00191">
    <property type="entry name" value="CYTOCHROME_B5_1"/>
    <property type="match status" value="1"/>
</dbReference>
<keyword evidence="14" id="KW-0408">Iron</keyword>
<dbReference type="GO" id="GO:0020037">
    <property type="term" value="F:heme binding"/>
    <property type="evidence" value="ECO:0007669"/>
    <property type="project" value="InterPro"/>
</dbReference>
<dbReference type="GO" id="GO:0000049">
    <property type="term" value="F:tRNA binding"/>
    <property type="evidence" value="ECO:0007669"/>
    <property type="project" value="TreeGrafter"/>
</dbReference>
<dbReference type="GO" id="GO:0046872">
    <property type="term" value="F:metal ion binding"/>
    <property type="evidence" value="ECO:0007669"/>
    <property type="project" value="UniProtKB-KW"/>
</dbReference>
<dbReference type="SUPFAM" id="SSF55821">
    <property type="entry name" value="YrdC/RibB"/>
    <property type="match status" value="1"/>
</dbReference>
<feature type="domain" description="FAD-binding FR-type" evidence="21">
    <location>
        <begin position="166"/>
        <end position="313"/>
    </location>
</feature>
<evidence type="ECO:0000256" key="15">
    <source>
        <dbReference type="ARBA" id="ARBA00029774"/>
    </source>
</evidence>
<dbReference type="Pfam" id="PF00970">
    <property type="entry name" value="FAD_binding_6"/>
    <property type="match status" value="1"/>
</dbReference>
<dbReference type="InterPro" id="IPR039261">
    <property type="entry name" value="FNR_nucleotide-bd"/>
</dbReference>
<evidence type="ECO:0000256" key="5">
    <source>
        <dbReference type="ARBA" id="ARBA00022490"/>
    </source>
</evidence>
<comment type="catalytic activity">
    <reaction evidence="16">
        <text>L-threonine + hydrogencarbonate + ATP = L-threonylcarbamoyladenylate + diphosphate + H2O</text>
        <dbReference type="Rhea" id="RHEA:36407"/>
        <dbReference type="ChEBI" id="CHEBI:15377"/>
        <dbReference type="ChEBI" id="CHEBI:17544"/>
        <dbReference type="ChEBI" id="CHEBI:30616"/>
        <dbReference type="ChEBI" id="CHEBI:33019"/>
        <dbReference type="ChEBI" id="CHEBI:57926"/>
        <dbReference type="ChEBI" id="CHEBI:73682"/>
        <dbReference type="EC" id="2.7.7.87"/>
    </reaction>
</comment>
<reference evidence="22 23" key="1">
    <citation type="submission" date="2019-07" db="EMBL/GenBank/DDBJ databases">
        <title>Genomes of Cafeteria roenbergensis.</title>
        <authorList>
            <person name="Fischer M.G."/>
            <person name="Hackl T."/>
            <person name="Roman M."/>
        </authorList>
    </citation>
    <scope>NUCLEOTIDE SEQUENCE [LARGE SCALE GENOMIC DNA]</scope>
    <source>
        <strain evidence="22 23">BVI</strain>
    </source>
</reference>
<keyword evidence="7" id="KW-0808">Transferase</keyword>
<dbReference type="Pfam" id="PF00173">
    <property type="entry name" value="Cyt-b5"/>
    <property type="match status" value="1"/>
</dbReference>
<dbReference type="Gene3D" id="3.40.630.20">
    <property type="entry name" value="Peptidase C15, pyroglutamyl peptidase I-like"/>
    <property type="match status" value="1"/>
</dbReference>
<evidence type="ECO:0000256" key="17">
    <source>
        <dbReference type="SAM" id="MobiDB-lite"/>
    </source>
</evidence>
<dbReference type="PROSITE" id="PS51384">
    <property type="entry name" value="FAD_FR"/>
    <property type="match status" value="1"/>
</dbReference>
<feature type="compositionally biased region" description="Low complexity" evidence="17">
    <location>
        <begin position="132"/>
        <end position="142"/>
    </location>
</feature>
<evidence type="ECO:0000256" key="18">
    <source>
        <dbReference type="SAM" id="Phobius"/>
    </source>
</evidence>
<feature type="transmembrane region" description="Helical" evidence="18">
    <location>
        <begin position="754"/>
        <end position="776"/>
    </location>
</feature>
<dbReference type="InterPro" id="IPR001199">
    <property type="entry name" value="Cyt_B5-like_heme/steroid-bd"/>
</dbReference>
<dbReference type="GO" id="GO:0016491">
    <property type="term" value="F:oxidoreductase activity"/>
    <property type="evidence" value="ECO:0007669"/>
    <property type="project" value="InterPro"/>
</dbReference>
<keyword evidence="11" id="KW-0547">Nucleotide-binding</keyword>
<keyword evidence="18" id="KW-0472">Membrane</keyword>
<evidence type="ECO:0000256" key="11">
    <source>
        <dbReference type="ARBA" id="ARBA00022741"/>
    </source>
</evidence>
<evidence type="ECO:0000256" key="14">
    <source>
        <dbReference type="ARBA" id="ARBA00023004"/>
    </source>
</evidence>
<dbReference type="SUPFAM" id="SSF55856">
    <property type="entry name" value="Cytochrome b5-like heme/steroid binding domain"/>
    <property type="match status" value="1"/>
</dbReference>
<keyword evidence="8" id="KW-0819">tRNA processing</keyword>
<keyword evidence="10" id="KW-0479">Metal-binding</keyword>
<evidence type="ECO:0000256" key="1">
    <source>
        <dbReference type="ARBA" id="ARBA00004496"/>
    </source>
</evidence>
<dbReference type="SUPFAM" id="SSF63380">
    <property type="entry name" value="Riboflavin synthase domain-like"/>
    <property type="match status" value="1"/>
</dbReference>
<dbReference type="PROSITE" id="PS50255">
    <property type="entry name" value="CYTOCHROME_B5_2"/>
    <property type="match status" value="1"/>
</dbReference>
<keyword evidence="5" id="KW-0963">Cytoplasm</keyword>
<evidence type="ECO:0000256" key="8">
    <source>
        <dbReference type="ARBA" id="ARBA00022694"/>
    </source>
</evidence>
<sequence length="1115" mass="113299">MAWMRLSGLTDNLTCLPAEHPTAWNSAEVARHNRRGDCWMAIQGKVYDVTAYLEYHPGGAEELMRGAGLDATSLFAEAHAWVNFEAMLSSSLVGVLDDSAPDHGTAGGCPTAGDPPEACAAGADGSAVGVAGDSRAAAARPGDGAGETSPPPPSLLAGHRDAAAATRWHSVRLLRRTPLAAATADGAAGSLARTGPPCEMFVFSLPDDGCTLWRAGQPAGSHLQVELLLPVVPSASDAAQRIAAGQLVVAPSAAGGSAAVVREFTPVGPMDEPGTFGLAVKLYPRGKASRLLSALAPGDSVRVRGPRGPFRYRRGTADVGALSGARVSALLLAGGGSGVTPALQVARAAAEDAEDATPVFLLLCHSSPQQSMLVPEAAELAAAHPDQVRLTIAYSELDDGAAAEAGAAAAAGMKPFVFVALSVTSTAVLALAVGGLVGSLVGSSSFDFDAPSMPQQRVHHVLATGWGPFLNFTFNPSMYVALHMDGVCTDEVTEAPAASFRVCWTGIMLPVNRTGVMTVENMLKRGVRYDAILHMGLENMARGLKLEVAAANYEANDSGGPSRGPAVLGAPFIEPTTAHLGRLAVTANHPGKNPYAAVKAGDHATRDRLLEAAARTSPEALATVRADADAGLLHAWDAAAASSAGAVAGATGGAGAHDTASWPTLNVTDAFSRDAGQYFCNELLYRSAHTIRQDRIRNSRGSLLPAIFMHLPNMSEASLEQDAFYARSVMRRLLLSLEDSGPDLNERGMIRASAGWFAAVVVMATGVAAAAGAMAASACGLRLGSAKRFGEEADDATGSCCSPCCGGAGGAGSGRLAKAGEWLRAGKCVAFPTETVFGLGAHALDEAAILRVFEFKGRPLSDPLIVHVPTASQARQLLKLDAGASAVFDALAAAFWPGPLTLVGPAADCVPGLVTASTGFVGVRVPADPVALALLRAADIPVAAPSANRFGHVSPTSAAHVLADLGHCPIGVVDPSMPAELPAEPAAGPQSACTVGIESTVVGIAEEGRRLRVFRRGGAPLAGLAKALVAAGIEGVEVEVVGRAAQSQGAAPAMTPSTEAPRAAAASAAAPTAAEAAAMEAAQAEAEAGAGLEAPGQLLTHYAPDVPAALVAWAN</sequence>
<evidence type="ECO:0000256" key="9">
    <source>
        <dbReference type="ARBA" id="ARBA00022695"/>
    </source>
</evidence>
<evidence type="ECO:0000256" key="13">
    <source>
        <dbReference type="ARBA" id="ARBA00023002"/>
    </source>
</evidence>
<dbReference type="EC" id="2.7.7.87" evidence="3"/>
<dbReference type="FunFam" id="3.10.120.10:FF:000001">
    <property type="entry name" value="Cytochrome b5 reductase 4"/>
    <property type="match status" value="1"/>
</dbReference>
<dbReference type="InterPro" id="IPR018506">
    <property type="entry name" value="Cyt_B5_heme-BS"/>
</dbReference>
<feature type="domain" description="Cytochrome b5 heme-binding" evidence="19">
    <location>
        <begin position="21"/>
        <end position="97"/>
    </location>
</feature>
<evidence type="ECO:0000256" key="12">
    <source>
        <dbReference type="ARBA" id="ARBA00022840"/>
    </source>
</evidence>
<protein>
    <recommendedName>
        <fullName evidence="4">Threonylcarbamoyl-AMP synthase</fullName>
        <ecNumber evidence="3">2.7.7.87</ecNumber>
    </recommendedName>
    <alternativeName>
        <fullName evidence="15">L-threonylcarbamoyladenylate synthase</fullName>
    </alternativeName>
</protein>
<evidence type="ECO:0000256" key="4">
    <source>
        <dbReference type="ARBA" id="ARBA00015492"/>
    </source>
</evidence>
<evidence type="ECO:0000256" key="7">
    <source>
        <dbReference type="ARBA" id="ARBA00022679"/>
    </source>
</evidence>
<proteinExistence type="inferred from homology"/>
<keyword evidence="12" id="KW-0067">ATP-binding</keyword>
<dbReference type="InterPro" id="IPR050156">
    <property type="entry name" value="TC-AMP_synthase_SUA5"/>
</dbReference>
<comment type="subcellular location">
    <subcellularLocation>
        <location evidence="1">Cytoplasm</location>
    </subcellularLocation>
</comment>
<dbReference type="InterPro" id="IPR036400">
    <property type="entry name" value="Cyt_B5-like_heme/steroid_sf"/>
</dbReference>
<keyword evidence="18" id="KW-1133">Transmembrane helix</keyword>
<dbReference type="InterPro" id="IPR008333">
    <property type="entry name" value="Cbr1-like_FAD-bd_dom"/>
</dbReference>
<dbReference type="GO" id="GO:0003725">
    <property type="term" value="F:double-stranded RNA binding"/>
    <property type="evidence" value="ECO:0007669"/>
    <property type="project" value="InterPro"/>
</dbReference>
<dbReference type="SUPFAM" id="SSF53182">
    <property type="entry name" value="Pyrrolidone carboxyl peptidase (pyroglutamate aminopeptidase)"/>
    <property type="match status" value="1"/>
</dbReference>
<evidence type="ECO:0000256" key="3">
    <source>
        <dbReference type="ARBA" id="ARBA00012584"/>
    </source>
</evidence>
<keyword evidence="18" id="KW-0812">Transmembrane</keyword>
<dbReference type="InterPro" id="IPR036440">
    <property type="entry name" value="Peptidase_C15-like_sf"/>
</dbReference>
<dbReference type="GO" id="GO:0005737">
    <property type="term" value="C:cytoplasm"/>
    <property type="evidence" value="ECO:0007669"/>
    <property type="project" value="UniProtKB-SubCell"/>
</dbReference>
<dbReference type="SMART" id="SM01117">
    <property type="entry name" value="Cyt-b5"/>
    <property type="match status" value="1"/>
</dbReference>
<evidence type="ECO:0000256" key="6">
    <source>
        <dbReference type="ARBA" id="ARBA00022617"/>
    </source>
</evidence>
<dbReference type="InterPro" id="IPR001433">
    <property type="entry name" value="OxRdtase_FAD/NAD-bd"/>
</dbReference>
<comment type="caution">
    <text evidence="22">The sequence shown here is derived from an EMBL/GenBank/DDBJ whole genome shotgun (WGS) entry which is preliminary data.</text>
</comment>
<dbReference type="Gene3D" id="3.10.120.10">
    <property type="entry name" value="Cytochrome b5-like heme/steroid binding domain"/>
    <property type="match status" value="1"/>
</dbReference>
<keyword evidence="13" id="KW-0560">Oxidoreductase</keyword>
<dbReference type="Gene3D" id="2.40.30.10">
    <property type="entry name" value="Translation factors"/>
    <property type="match status" value="1"/>
</dbReference>
<dbReference type="FunFam" id="3.90.870.10:FF:000009">
    <property type="entry name" value="Threonylcarbamoyl-AMP synthase, putative"/>
    <property type="match status" value="1"/>
</dbReference>
<dbReference type="PANTHER" id="PTHR17490:SF16">
    <property type="entry name" value="THREONYLCARBAMOYL-AMP SYNTHASE"/>
    <property type="match status" value="1"/>
</dbReference>
<dbReference type="AlphaFoldDB" id="A0A5A8C2M7"/>
<dbReference type="Proteomes" id="UP000323011">
    <property type="component" value="Unassembled WGS sequence"/>
</dbReference>
<dbReference type="Pfam" id="PF01300">
    <property type="entry name" value="Sua5_yciO_yrdC"/>
    <property type="match status" value="1"/>
</dbReference>
<evidence type="ECO:0000259" key="21">
    <source>
        <dbReference type="PROSITE" id="PS51384"/>
    </source>
</evidence>
<evidence type="ECO:0000313" key="22">
    <source>
        <dbReference type="EMBL" id="KAA0147306.1"/>
    </source>
</evidence>
<keyword evidence="9" id="KW-0548">Nucleotidyltransferase</keyword>
<dbReference type="InterPro" id="IPR017945">
    <property type="entry name" value="DHBP_synth_RibB-like_a/b_dom"/>
</dbReference>
<gene>
    <name evidence="22" type="ORF">FNF29_07475</name>
</gene>
<name>A0A5A8C2M7_CAFRO</name>
<dbReference type="Gene3D" id="3.40.50.80">
    <property type="entry name" value="Nucleotide-binding domain of ferredoxin-NADP reductase (FNR) module"/>
    <property type="match status" value="1"/>
</dbReference>
<dbReference type="Pfam" id="PF00175">
    <property type="entry name" value="NAD_binding_1"/>
    <property type="match status" value="1"/>
</dbReference>
<dbReference type="InterPro" id="IPR017927">
    <property type="entry name" value="FAD-bd_FR_type"/>
</dbReference>
<evidence type="ECO:0000256" key="16">
    <source>
        <dbReference type="ARBA" id="ARBA00048366"/>
    </source>
</evidence>
<dbReference type="PROSITE" id="PS51163">
    <property type="entry name" value="YRDC"/>
    <property type="match status" value="1"/>
</dbReference>
<evidence type="ECO:0000256" key="10">
    <source>
        <dbReference type="ARBA" id="ARBA00022723"/>
    </source>
</evidence>
<keyword evidence="6" id="KW-0349">Heme</keyword>
<comment type="similarity">
    <text evidence="2">Belongs to the SUA5 family.</text>
</comment>
<dbReference type="Gene3D" id="3.90.870.10">
    <property type="entry name" value="DHBP synthase"/>
    <property type="match status" value="1"/>
</dbReference>
<dbReference type="GO" id="GO:0005524">
    <property type="term" value="F:ATP binding"/>
    <property type="evidence" value="ECO:0007669"/>
    <property type="project" value="UniProtKB-KW"/>
</dbReference>
<dbReference type="GO" id="GO:0006450">
    <property type="term" value="P:regulation of translational fidelity"/>
    <property type="evidence" value="ECO:0007669"/>
    <property type="project" value="TreeGrafter"/>
</dbReference>
<feature type="transmembrane region" description="Helical" evidence="18">
    <location>
        <begin position="416"/>
        <end position="441"/>
    </location>
</feature>
<dbReference type="InterPro" id="IPR006070">
    <property type="entry name" value="Sua5-like_dom"/>
</dbReference>
<organism evidence="22 23">
    <name type="scientific">Cafeteria roenbergensis</name>
    <name type="common">Marine flagellate</name>
    <dbReference type="NCBI Taxonomy" id="33653"/>
    <lineage>
        <taxon>Eukaryota</taxon>
        <taxon>Sar</taxon>
        <taxon>Stramenopiles</taxon>
        <taxon>Bigyra</taxon>
        <taxon>Opalozoa</taxon>
        <taxon>Bicosoecida</taxon>
        <taxon>Cafeteriaceae</taxon>
        <taxon>Cafeteria</taxon>
    </lineage>
</organism>
<evidence type="ECO:0000259" key="20">
    <source>
        <dbReference type="PROSITE" id="PS51163"/>
    </source>
</evidence>
<evidence type="ECO:0000256" key="2">
    <source>
        <dbReference type="ARBA" id="ARBA00007663"/>
    </source>
</evidence>
<dbReference type="PRINTS" id="PR00406">
    <property type="entry name" value="CYTB5RDTASE"/>
</dbReference>
<dbReference type="GO" id="GO:0061710">
    <property type="term" value="F:L-threonylcarbamoyladenylate synthase"/>
    <property type="evidence" value="ECO:0007669"/>
    <property type="project" value="UniProtKB-EC"/>
</dbReference>
<keyword evidence="23" id="KW-1185">Reference proteome</keyword>
<dbReference type="InterPro" id="IPR017938">
    <property type="entry name" value="Riboflavin_synthase-like_b-brl"/>
</dbReference>
<dbReference type="EMBL" id="VLTN01000069">
    <property type="protein sequence ID" value="KAA0147306.1"/>
    <property type="molecule type" value="Genomic_DNA"/>
</dbReference>
<feature type="domain" description="YrdC-like" evidence="20">
    <location>
        <begin position="813"/>
        <end position="1019"/>
    </location>
</feature>
<feature type="region of interest" description="Disordered" evidence="17">
    <location>
        <begin position="132"/>
        <end position="161"/>
    </location>
</feature>
<dbReference type="GO" id="GO:0008033">
    <property type="term" value="P:tRNA processing"/>
    <property type="evidence" value="ECO:0007669"/>
    <property type="project" value="UniProtKB-KW"/>
</dbReference>
<evidence type="ECO:0000259" key="19">
    <source>
        <dbReference type="PROSITE" id="PS50255"/>
    </source>
</evidence>